<dbReference type="RefSeq" id="WP_013387217.1">
    <property type="nucleotide sequence ID" value="NC_014632.1"/>
</dbReference>
<name>E3H766_ILYPC</name>
<dbReference type="CDD" id="cd04301">
    <property type="entry name" value="NAT_SF"/>
    <property type="match status" value="1"/>
</dbReference>
<dbReference type="PANTHER" id="PTHR31435:SF10">
    <property type="entry name" value="BSR4717 PROTEIN"/>
    <property type="match status" value="1"/>
</dbReference>
<protein>
    <submittedName>
        <fullName evidence="3">Acetyltransferase</fullName>
    </submittedName>
</protein>
<feature type="domain" description="N-acetyltransferase" evidence="2">
    <location>
        <begin position="4"/>
        <end position="91"/>
    </location>
</feature>
<dbReference type="Pfam" id="PF14542">
    <property type="entry name" value="Acetyltransf_CG"/>
    <property type="match status" value="1"/>
</dbReference>
<dbReference type="AlphaFoldDB" id="E3H766"/>
<dbReference type="STRING" id="572544.Ilyop_0761"/>
<dbReference type="SUPFAM" id="SSF55729">
    <property type="entry name" value="Acyl-CoA N-acyltransferases (Nat)"/>
    <property type="match status" value="1"/>
</dbReference>
<feature type="domain" description="N-acetyltransferase" evidence="1">
    <location>
        <begin position="1"/>
        <end position="91"/>
    </location>
</feature>
<dbReference type="eggNOG" id="COG2388">
    <property type="taxonomic scope" value="Bacteria"/>
</dbReference>
<evidence type="ECO:0000313" key="3">
    <source>
        <dbReference type="EMBL" id="ADO82547.1"/>
    </source>
</evidence>
<dbReference type="KEGG" id="ipo:Ilyop_0761"/>
<dbReference type="EMBL" id="CP002281">
    <property type="protein sequence ID" value="ADO82547.1"/>
    <property type="molecule type" value="Genomic_DNA"/>
</dbReference>
<dbReference type="GO" id="GO:0016747">
    <property type="term" value="F:acyltransferase activity, transferring groups other than amino-acyl groups"/>
    <property type="evidence" value="ECO:0007669"/>
    <property type="project" value="InterPro"/>
</dbReference>
<reference evidence="3 4" key="1">
    <citation type="journal article" date="2010" name="Stand. Genomic Sci.">
        <title>Complete genome sequence of Ilyobacter polytropus type strain (CuHbu1).</title>
        <authorList>
            <person name="Sikorski J."/>
            <person name="Chertkov O."/>
            <person name="Lapidus A."/>
            <person name="Nolan M."/>
            <person name="Lucas S."/>
            <person name="Del Rio T.G."/>
            <person name="Tice H."/>
            <person name="Cheng J.F."/>
            <person name="Tapia R."/>
            <person name="Han C."/>
            <person name="Goodwin L."/>
            <person name="Pitluck S."/>
            <person name="Liolios K."/>
            <person name="Ivanova N."/>
            <person name="Mavromatis K."/>
            <person name="Mikhailova N."/>
            <person name="Pati A."/>
            <person name="Chen A."/>
            <person name="Palaniappan K."/>
            <person name="Land M."/>
            <person name="Hauser L."/>
            <person name="Chang Y.J."/>
            <person name="Jeffries C.D."/>
            <person name="Brambilla E."/>
            <person name="Yasawong M."/>
            <person name="Rohde M."/>
            <person name="Pukall R."/>
            <person name="Spring S."/>
            <person name="Goker M."/>
            <person name="Woyke T."/>
            <person name="Bristow J."/>
            <person name="Eisen J.A."/>
            <person name="Markowitz V."/>
            <person name="Hugenholtz P."/>
            <person name="Kyrpides N.C."/>
            <person name="Klenk H.P."/>
        </authorList>
    </citation>
    <scope>NUCLEOTIDE SEQUENCE [LARGE SCALE GENOMIC DNA]</scope>
    <source>
        <strain evidence="4">ATCC 51220 / DSM 2926 / LMG 16218 / CuHBu1</strain>
    </source>
</reference>
<dbReference type="InterPro" id="IPR045057">
    <property type="entry name" value="Gcn5-rel_NAT"/>
</dbReference>
<dbReference type="InterPro" id="IPR016181">
    <property type="entry name" value="Acyl_CoA_acyltransferase"/>
</dbReference>
<dbReference type="Proteomes" id="UP000006875">
    <property type="component" value="Chromosome"/>
</dbReference>
<accession>E3H766</accession>
<keyword evidence="4" id="KW-1185">Reference proteome</keyword>
<dbReference type="InterPro" id="IPR000182">
    <property type="entry name" value="GNAT_dom"/>
</dbReference>
<dbReference type="OrthoDB" id="9793389at2"/>
<dbReference type="Gene3D" id="3.40.630.30">
    <property type="match status" value="1"/>
</dbReference>
<dbReference type="PANTHER" id="PTHR31435">
    <property type="entry name" value="PROTEIN NATD1"/>
    <property type="match status" value="1"/>
</dbReference>
<dbReference type="HOGENOM" id="CLU_132888_2_0_0"/>
<dbReference type="PROSITE" id="PS51186">
    <property type="entry name" value="GNAT"/>
    <property type="match status" value="1"/>
</dbReference>
<evidence type="ECO:0000313" key="4">
    <source>
        <dbReference type="Proteomes" id="UP000006875"/>
    </source>
</evidence>
<sequence>MEILHNESEKIFYIEQKGLRIAELTYVYGGEGKIAINHTYVEPDHRGEGLAKELAIECVKYARENSYKIIPVCSFAVTFFRRYEEYADVLF</sequence>
<dbReference type="InterPro" id="IPR031165">
    <property type="entry name" value="GNAT_YJDJ"/>
</dbReference>
<proteinExistence type="predicted"/>
<evidence type="ECO:0000259" key="1">
    <source>
        <dbReference type="PROSITE" id="PS51186"/>
    </source>
</evidence>
<organism evidence="3 4">
    <name type="scientific">Ilyobacter polytropus (strain ATCC 51220 / DSM 2926 / LMG 16218 / CuHBu1)</name>
    <dbReference type="NCBI Taxonomy" id="572544"/>
    <lineage>
        <taxon>Bacteria</taxon>
        <taxon>Fusobacteriati</taxon>
        <taxon>Fusobacteriota</taxon>
        <taxon>Fusobacteriia</taxon>
        <taxon>Fusobacteriales</taxon>
        <taxon>Fusobacteriaceae</taxon>
        <taxon>Ilyobacter</taxon>
    </lineage>
</organism>
<gene>
    <name evidence="3" type="ordered locus">Ilyop_0761</name>
</gene>
<dbReference type="PROSITE" id="PS51729">
    <property type="entry name" value="GNAT_YJDJ"/>
    <property type="match status" value="1"/>
</dbReference>
<evidence type="ECO:0000259" key="2">
    <source>
        <dbReference type="PROSITE" id="PS51729"/>
    </source>
</evidence>